<keyword evidence="1" id="KW-1185">Reference proteome</keyword>
<evidence type="ECO:0000313" key="2">
    <source>
        <dbReference type="WBParaSite" id="TMUE_1000002831.1"/>
    </source>
</evidence>
<proteinExistence type="predicted"/>
<accession>A0A5S6Q6B6</accession>
<evidence type="ECO:0000313" key="1">
    <source>
        <dbReference type="Proteomes" id="UP000046395"/>
    </source>
</evidence>
<evidence type="ECO:0000313" key="3">
    <source>
        <dbReference type="WBParaSite" id="TMUE_1000002834.1"/>
    </source>
</evidence>
<reference evidence="1" key="2">
    <citation type="submission" date="2014-03" db="EMBL/GenBank/DDBJ databases">
        <title>The whipworm genome and dual-species transcriptomics of an intimate host-pathogen interaction.</title>
        <authorList>
            <person name="Foth B.J."/>
            <person name="Tsai I.J."/>
            <person name="Reid A.J."/>
            <person name="Bancroft A.J."/>
            <person name="Nichol S."/>
            <person name="Tracey A."/>
            <person name="Holroyd N."/>
            <person name="Cotton J.A."/>
            <person name="Stanley E.J."/>
            <person name="Zarowiecki M."/>
            <person name="Liu J.Z."/>
            <person name="Huckvale T."/>
            <person name="Cooper P.J."/>
            <person name="Grencis R.K."/>
            <person name="Berriman M."/>
        </authorList>
    </citation>
    <scope>NUCLEOTIDE SEQUENCE [LARGE SCALE GENOMIC DNA]</scope>
    <source>
        <strain evidence="1">Edinburgh</strain>
    </source>
</reference>
<dbReference type="Proteomes" id="UP000046395">
    <property type="component" value="Unassembled WGS sequence"/>
</dbReference>
<name>A0A5S6Q6B6_TRIMR</name>
<reference evidence="1" key="1">
    <citation type="submission" date="2013-11" db="EMBL/GenBank/DDBJ databases">
        <authorList>
            <person name="Aslett M."/>
        </authorList>
    </citation>
    <scope>NUCLEOTIDE SEQUENCE [LARGE SCALE GENOMIC DNA]</scope>
    <source>
        <strain evidence="1">Edinburgh</strain>
    </source>
</reference>
<dbReference type="WBParaSite" id="TMUE_1000002834.1">
    <property type="protein sequence ID" value="TMUE_1000002834.1"/>
    <property type="gene ID" value="WBGene00298505"/>
</dbReference>
<sequence length="83" mass="9218">MRLYEIDCRRFSVSVLQDCCLTMRSRTTGRRATALRLLCRLKNDAISAKVAPLISENIGRARLVFAIAAPPTQGDGNLKKVPE</sequence>
<reference evidence="2 3" key="3">
    <citation type="submission" date="2019-12" db="UniProtKB">
        <authorList>
            <consortium name="WormBaseParasite"/>
        </authorList>
    </citation>
    <scope>IDENTIFICATION</scope>
</reference>
<dbReference type="WBParaSite" id="TMUE_1000002831.1">
    <property type="protein sequence ID" value="TMUE_1000002831.1"/>
    <property type="gene ID" value="WBGene00298503"/>
</dbReference>
<organism evidence="1 2">
    <name type="scientific">Trichuris muris</name>
    <name type="common">Mouse whipworm</name>
    <dbReference type="NCBI Taxonomy" id="70415"/>
    <lineage>
        <taxon>Eukaryota</taxon>
        <taxon>Metazoa</taxon>
        <taxon>Ecdysozoa</taxon>
        <taxon>Nematoda</taxon>
        <taxon>Enoplea</taxon>
        <taxon>Dorylaimia</taxon>
        <taxon>Trichinellida</taxon>
        <taxon>Trichuridae</taxon>
        <taxon>Trichuris</taxon>
    </lineage>
</organism>
<protein>
    <submittedName>
        <fullName evidence="2 3">Uncharacterized protein</fullName>
    </submittedName>
</protein>
<dbReference type="AlphaFoldDB" id="A0A5S6Q6B6"/>